<dbReference type="InterPro" id="IPR011990">
    <property type="entry name" value="TPR-like_helical_dom_sf"/>
</dbReference>
<dbReference type="InterPro" id="IPR036388">
    <property type="entry name" value="WH-like_DNA-bd_sf"/>
</dbReference>
<dbReference type="PANTHER" id="PTHR35807">
    <property type="entry name" value="TRANSCRIPTIONAL REGULATOR REDD-RELATED"/>
    <property type="match status" value="1"/>
</dbReference>
<evidence type="ECO:0000313" key="7">
    <source>
        <dbReference type="EMBL" id="GAA4021773.1"/>
    </source>
</evidence>
<dbReference type="Gene3D" id="1.10.10.10">
    <property type="entry name" value="Winged helix-like DNA-binding domain superfamily/Winged helix DNA-binding domain"/>
    <property type="match status" value="1"/>
</dbReference>
<sequence>MLRLLGEVAADGNGRPVDLGPAKQRLVLAALAADAGRVVPADRLAVRVWGEDVPRRARATLHSYISRLRQALDGVDDVLIERRPSGYALISDSVDLQRFRALRAEAASQGDDVRAERLLTEALQLWRGEALTGVEGEWAEDERARLERERLTARRDLVDVRLRLGQGEQLVVELAALATEHPLDEHVADQYMRALHQAGRTADALEHYRVVRQRLVEELGADPGTALQELHRRLLAADPDLAATSAARVVPRQLPAAPAPFVGRDDELDRLGHKERISVIAGAGGIGKTWLALHWAHRHAAHFPDGQLFVDLRGFSPDNAPMEPAVAVRGFLGALGVDPSQIPADPHACSALFRSLIAERRMVVVLDNAVDTAHVSPLLPGSELCKVVVTSRNRLTGLVTGHGAHHVPLNVLSDVEAHGLVRDRLGAARTSAEHGAVDRLVALCGGFPLALTIVAAHAQTRPQLPLSALADELHDLGLSALEDEDSTASLPSVLSWSYHALTPEEANAFGLLGAAPGPDISVHAAASLLGLPVKATRTLLRGLEQASLISQDARGRFGMHDLVRRYAAEIGGELPEDALRRLVDFHLHTAYACDRVLLPFRPPVELDPPAPGTHVQPPVERAAALLWFTAEHECVLALQQATAERGWHLSTWRIAWTLNTFVQVSLLHRDWLTVWEAASEAAEHLDDPMTRVLALQYLGLAHASLGRTGEGIGHLQQALSLAAEHDDAQQGHIHRALSRACEQQGDDVVAMEHARQALHFYRALGDPVWKAIGLNCYGWDLAKFGRLDEARQHCREALELFRQWVPSPEQANTLDSLGFIELGAGNHEESIAYYRQSLALYRELGNRLGIADPLEGLGKAYAASGRPDRAREAWQEAVELFTQFGREQDARRMREHIEVLDRAGLTN</sequence>
<proteinExistence type="inferred from homology"/>
<dbReference type="Pfam" id="PF00486">
    <property type="entry name" value="Trans_reg_C"/>
    <property type="match status" value="1"/>
</dbReference>
<name>A0ABP7T6J4_9PSEU</name>
<organism evidence="7 8">
    <name type="scientific">Allokutzneria multivorans</name>
    <dbReference type="NCBI Taxonomy" id="1142134"/>
    <lineage>
        <taxon>Bacteria</taxon>
        <taxon>Bacillati</taxon>
        <taxon>Actinomycetota</taxon>
        <taxon>Actinomycetes</taxon>
        <taxon>Pseudonocardiales</taxon>
        <taxon>Pseudonocardiaceae</taxon>
        <taxon>Allokutzneria</taxon>
    </lineage>
</organism>
<dbReference type="SUPFAM" id="SSF52540">
    <property type="entry name" value="P-loop containing nucleoside triphosphate hydrolases"/>
    <property type="match status" value="1"/>
</dbReference>
<protein>
    <recommendedName>
        <fullName evidence="6">OmpR/PhoB-type domain-containing protein</fullName>
    </recommendedName>
</protein>
<dbReference type="PROSITE" id="PS51755">
    <property type="entry name" value="OMPR_PHOB"/>
    <property type="match status" value="1"/>
</dbReference>
<dbReference type="Proteomes" id="UP001501747">
    <property type="component" value="Unassembled WGS sequence"/>
</dbReference>
<dbReference type="Gene3D" id="1.25.40.10">
    <property type="entry name" value="Tetratricopeptide repeat domain"/>
    <property type="match status" value="2"/>
</dbReference>
<evidence type="ECO:0000256" key="5">
    <source>
        <dbReference type="PROSITE-ProRule" id="PRU01091"/>
    </source>
</evidence>
<dbReference type="InterPro" id="IPR005158">
    <property type="entry name" value="BTAD"/>
</dbReference>
<evidence type="ECO:0000256" key="1">
    <source>
        <dbReference type="ARBA" id="ARBA00005820"/>
    </source>
</evidence>
<accession>A0ABP7T6J4</accession>
<evidence type="ECO:0000256" key="2">
    <source>
        <dbReference type="ARBA" id="ARBA00023015"/>
    </source>
</evidence>
<dbReference type="InterPro" id="IPR051677">
    <property type="entry name" value="AfsR-DnrI-RedD_regulator"/>
</dbReference>
<dbReference type="InterPro" id="IPR019734">
    <property type="entry name" value="TPR_rpt"/>
</dbReference>
<dbReference type="SUPFAM" id="SSF48452">
    <property type="entry name" value="TPR-like"/>
    <property type="match status" value="3"/>
</dbReference>
<evidence type="ECO:0000256" key="3">
    <source>
        <dbReference type="ARBA" id="ARBA00023125"/>
    </source>
</evidence>
<dbReference type="EMBL" id="BAABAL010000018">
    <property type="protein sequence ID" value="GAA4021773.1"/>
    <property type="molecule type" value="Genomic_DNA"/>
</dbReference>
<evidence type="ECO:0000259" key="6">
    <source>
        <dbReference type="PROSITE" id="PS51755"/>
    </source>
</evidence>
<dbReference type="PRINTS" id="PR00364">
    <property type="entry name" value="DISEASERSIST"/>
</dbReference>
<dbReference type="RefSeq" id="WP_344879920.1">
    <property type="nucleotide sequence ID" value="NZ_BAABAL010000018.1"/>
</dbReference>
<dbReference type="InterPro" id="IPR001867">
    <property type="entry name" value="OmpR/PhoB-type_DNA-bd"/>
</dbReference>
<keyword evidence="3 5" id="KW-0238">DNA-binding</keyword>
<feature type="domain" description="OmpR/PhoB-type" evidence="6">
    <location>
        <begin position="1"/>
        <end position="91"/>
    </location>
</feature>
<comment type="similarity">
    <text evidence="1">Belongs to the AfsR/DnrI/RedD regulatory family.</text>
</comment>
<reference evidence="8" key="1">
    <citation type="journal article" date="2019" name="Int. J. Syst. Evol. Microbiol.">
        <title>The Global Catalogue of Microorganisms (GCM) 10K type strain sequencing project: providing services to taxonomists for standard genome sequencing and annotation.</title>
        <authorList>
            <consortium name="The Broad Institute Genomics Platform"/>
            <consortium name="The Broad Institute Genome Sequencing Center for Infectious Disease"/>
            <person name="Wu L."/>
            <person name="Ma J."/>
        </authorList>
    </citation>
    <scope>NUCLEOTIDE SEQUENCE [LARGE SCALE GENOMIC DNA]</scope>
    <source>
        <strain evidence="8">JCM 17342</strain>
    </source>
</reference>
<dbReference type="PANTHER" id="PTHR35807:SF1">
    <property type="entry name" value="TRANSCRIPTIONAL REGULATOR REDD"/>
    <property type="match status" value="1"/>
</dbReference>
<dbReference type="SMART" id="SM00862">
    <property type="entry name" value="Trans_reg_C"/>
    <property type="match status" value="1"/>
</dbReference>
<dbReference type="Pfam" id="PF13424">
    <property type="entry name" value="TPR_12"/>
    <property type="match status" value="1"/>
</dbReference>
<dbReference type="Pfam" id="PF03704">
    <property type="entry name" value="BTAD"/>
    <property type="match status" value="1"/>
</dbReference>
<dbReference type="Gene3D" id="3.40.50.300">
    <property type="entry name" value="P-loop containing nucleotide triphosphate hydrolases"/>
    <property type="match status" value="1"/>
</dbReference>
<dbReference type="InterPro" id="IPR016032">
    <property type="entry name" value="Sig_transdc_resp-reg_C-effctor"/>
</dbReference>
<keyword evidence="4" id="KW-0804">Transcription</keyword>
<comment type="caution">
    <text evidence="7">The sequence shown here is derived from an EMBL/GenBank/DDBJ whole genome shotgun (WGS) entry which is preliminary data.</text>
</comment>
<feature type="DNA-binding region" description="OmpR/PhoB-type" evidence="5">
    <location>
        <begin position="1"/>
        <end position="91"/>
    </location>
</feature>
<keyword evidence="2" id="KW-0805">Transcription regulation</keyword>
<gene>
    <name evidence="7" type="ORF">GCM10022247_52480</name>
</gene>
<keyword evidence="8" id="KW-1185">Reference proteome</keyword>
<evidence type="ECO:0000256" key="4">
    <source>
        <dbReference type="ARBA" id="ARBA00023163"/>
    </source>
</evidence>
<dbReference type="SMART" id="SM01043">
    <property type="entry name" value="BTAD"/>
    <property type="match status" value="1"/>
</dbReference>
<dbReference type="SMART" id="SM00028">
    <property type="entry name" value="TPR"/>
    <property type="match status" value="4"/>
</dbReference>
<dbReference type="InterPro" id="IPR027417">
    <property type="entry name" value="P-loop_NTPase"/>
</dbReference>
<dbReference type="SUPFAM" id="SSF46894">
    <property type="entry name" value="C-terminal effector domain of the bipartite response regulators"/>
    <property type="match status" value="1"/>
</dbReference>
<dbReference type="CDD" id="cd15831">
    <property type="entry name" value="BTAD"/>
    <property type="match status" value="1"/>
</dbReference>
<evidence type="ECO:0000313" key="8">
    <source>
        <dbReference type="Proteomes" id="UP001501747"/>
    </source>
</evidence>